<reference evidence="5" key="1">
    <citation type="journal article" date="2019" name="Int. J. Syst. Evol. Microbiol.">
        <title>The Global Catalogue of Microorganisms (GCM) 10K type strain sequencing project: providing services to taxonomists for standard genome sequencing and annotation.</title>
        <authorList>
            <consortium name="The Broad Institute Genomics Platform"/>
            <consortium name="The Broad Institute Genome Sequencing Center for Infectious Disease"/>
            <person name="Wu L."/>
            <person name="Ma J."/>
        </authorList>
    </citation>
    <scope>NUCLEOTIDE SEQUENCE [LARGE SCALE GENOMIC DNA]</scope>
    <source>
        <strain evidence="5">KCTC 52168</strain>
    </source>
</reference>
<proteinExistence type="inferred from homology"/>
<evidence type="ECO:0000313" key="4">
    <source>
        <dbReference type="EMBL" id="MFC3149150.1"/>
    </source>
</evidence>
<name>A0ABV7HAL1_9BURK</name>
<accession>A0ABV7HAL1</accession>
<dbReference type="Gene3D" id="1.20.1600.10">
    <property type="entry name" value="Outer membrane efflux proteins (OEP)"/>
    <property type="match status" value="1"/>
</dbReference>
<protein>
    <submittedName>
        <fullName evidence="4">Efflux transporter outer membrane subunit</fullName>
    </submittedName>
</protein>
<keyword evidence="2" id="KW-0812">Transmembrane</keyword>
<dbReference type="NCBIfam" id="TIGR01845">
    <property type="entry name" value="outer_NodT"/>
    <property type="match status" value="1"/>
</dbReference>
<dbReference type="PANTHER" id="PTHR30203">
    <property type="entry name" value="OUTER MEMBRANE CATION EFFLUX PROTEIN"/>
    <property type="match status" value="1"/>
</dbReference>
<comment type="caution">
    <text evidence="4">The sequence shown here is derived from an EMBL/GenBank/DDBJ whole genome shotgun (WGS) entry which is preliminary data.</text>
</comment>
<keyword evidence="2" id="KW-0472">Membrane</keyword>
<dbReference type="Gene3D" id="2.20.200.10">
    <property type="entry name" value="Outer membrane efflux proteins (OEP)"/>
    <property type="match status" value="1"/>
</dbReference>
<keyword evidence="3" id="KW-0175">Coiled coil</keyword>
<keyword evidence="2" id="KW-0449">Lipoprotein</keyword>
<dbReference type="Proteomes" id="UP001595556">
    <property type="component" value="Unassembled WGS sequence"/>
</dbReference>
<dbReference type="InterPro" id="IPR003423">
    <property type="entry name" value="OMP_efflux"/>
</dbReference>
<gene>
    <name evidence="4" type="ORF">ACFOEN_16125</name>
</gene>
<dbReference type="InterPro" id="IPR010131">
    <property type="entry name" value="MdtP/NodT-like"/>
</dbReference>
<dbReference type="RefSeq" id="WP_377305690.1">
    <property type="nucleotide sequence ID" value="NZ_JBHRTI010000010.1"/>
</dbReference>
<organism evidence="4 5">
    <name type="scientific">Piscinibacterium candidicorallinum</name>
    <dbReference type="NCBI Taxonomy" id="1793872"/>
    <lineage>
        <taxon>Bacteria</taxon>
        <taxon>Pseudomonadati</taxon>
        <taxon>Pseudomonadota</taxon>
        <taxon>Betaproteobacteria</taxon>
        <taxon>Burkholderiales</taxon>
        <taxon>Piscinibacterium</taxon>
    </lineage>
</organism>
<feature type="coiled-coil region" evidence="3">
    <location>
        <begin position="349"/>
        <end position="387"/>
    </location>
</feature>
<dbReference type="Pfam" id="PF02321">
    <property type="entry name" value="OEP"/>
    <property type="match status" value="2"/>
</dbReference>
<keyword evidence="2" id="KW-1134">Transmembrane beta strand</keyword>
<dbReference type="EMBL" id="JBHRTI010000010">
    <property type="protein sequence ID" value="MFC3149150.1"/>
    <property type="molecule type" value="Genomic_DNA"/>
</dbReference>
<evidence type="ECO:0000313" key="5">
    <source>
        <dbReference type="Proteomes" id="UP001595556"/>
    </source>
</evidence>
<comment type="similarity">
    <text evidence="1 2">Belongs to the outer membrane factor (OMF) (TC 1.B.17) family.</text>
</comment>
<dbReference type="SUPFAM" id="SSF56954">
    <property type="entry name" value="Outer membrane efflux proteins (OEP)"/>
    <property type="match status" value="1"/>
</dbReference>
<evidence type="ECO:0000256" key="2">
    <source>
        <dbReference type="RuleBase" id="RU362097"/>
    </source>
</evidence>
<comment type="subcellular location">
    <subcellularLocation>
        <location evidence="2">Cell membrane</location>
        <topology evidence="2">Lipid-anchor</topology>
    </subcellularLocation>
</comment>
<keyword evidence="5" id="KW-1185">Reference proteome</keyword>
<sequence length="471" mass="49489">MTLALGACATVAPTPQAPRGMPERWQAPVPAASEIAAAHGGRVEDLAQWWAQFDDPALARLISAAQANNGSVVQARARIEQARASLRSAGAANVPRVDGGVSASRATQAGGPITNSAAASLDTLWEIDLFGVGRANRSAALAQLQASEAAWHDARVSIAAELGQAYVNYRSCEQLVQVLQADASSQRVSADLTERKVRAGLESPANGALVQASAANSALSLVGQQSQCEVQIKSLVALTALPEAEVRQLLGAGAAVLPQPRAFAVEVLPAQWLTQRPDLRNLERQAAAALRDVDAAQADRWPRLTLSGSISRARISGVGGAPATSANTWSIGPALSLPIFDAGRRSAAVDQARARYDEIRSQYEQRARDAVREVEEALVKLDAAQRREADARTAATGFAAFLEAQRKRTEAGAGSLLDLEDARRTALSAQSSLINIQTERIQAWISLYRAVGGGWSGDAPVPTATAQASGR</sequence>
<dbReference type="PANTHER" id="PTHR30203:SF29">
    <property type="entry name" value="PROTEIN CYAE"/>
    <property type="match status" value="1"/>
</dbReference>
<evidence type="ECO:0000256" key="1">
    <source>
        <dbReference type="ARBA" id="ARBA00007613"/>
    </source>
</evidence>
<evidence type="ECO:0000256" key="3">
    <source>
        <dbReference type="SAM" id="Coils"/>
    </source>
</evidence>
<keyword evidence="2" id="KW-0564">Palmitate</keyword>